<keyword evidence="2" id="KW-1133">Transmembrane helix</keyword>
<keyword evidence="2" id="KW-0812">Transmembrane</keyword>
<feature type="compositionally biased region" description="Acidic residues" evidence="1">
    <location>
        <begin position="79"/>
        <end position="94"/>
    </location>
</feature>
<feature type="transmembrane region" description="Helical" evidence="2">
    <location>
        <begin position="6"/>
        <end position="25"/>
    </location>
</feature>
<evidence type="ECO:0000313" key="4">
    <source>
        <dbReference type="Proteomes" id="UP000756530"/>
    </source>
</evidence>
<reference evidence="3 4" key="1">
    <citation type="submission" date="2021-05" db="EMBL/GenBank/DDBJ databases">
        <title>Culturable bacteria isolated from Daya Bay.</title>
        <authorList>
            <person name="Zheng W."/>
            <person name="Yu S."/>
            <person name="Huang Y."/>
        </authorList>
    </citation>
    <scope>NUCLEOTIDE SEQUENCE [LARGE SCALE GENOMIC DNA]</scope>
    <source>
        <strain evidence="3 4">DP4N28-5</strain>
    </source>
</reference>
<dbReference type="RefSeq" id="WP_218391165.1">
    <property type="nucleotide sequence ID" value="NZ_JAHUZE010000001.1"/>
</dbReference>
<evidence type="ECO:0008006" key="5">
    <source>
        <dbReference type="Google" id="ProtNLM"/>
    </source>
</evidence>
<proteinExistence type="predicted"/>
<sequence>MKRGFYISGIGHGLLMLWLLFGGFIERRSEEPPLPAADISVISAEDFAALTAPEPGTPEPEPDAAPIEAPTPPARPEPEPEPEPAPEPEPEPAPEPEPQPEPIPEPEPAPEPEPSPEPPAPDPGTPDADMTSDTPTPPDADRVGSEVITPPEEPAEVAPEPQESVSESEDPDVQPAEEQDAAQPEAQTTEIVTEAETPSAAPETSVRPRSRPSRPEPPAEPVQTAEPDPAPAEEPAQTSDPVEDAVNDALADALDTPEPGAGETQAPLGPPLTSGERDGLRVAVSQCWNLGSTSTDAMATTVVVMVQMAPDGRPQGIELVSSDGPNQGATQTAFQAARRAIIRCGASGYNLPSEKYEQWREIEMTFNPENMRLR</sequence>
<dbReference type="EMBL" id="JAHUZE010000001">
    <property type="protein sequence ID" value="MBV7378281.1"/>
    <property type="molecule type" value="Genomic_DNA"/>
</dbReference>
<evidence type="ECO:0000256" key="1">
    <source>
        <dbReference type="SAM" id="MobiDB-lite"/>
    </source>
</evidence>
<protein>
    <recommendedName>
        <fullName evidence="5">Cell division and transport-associated protein TolA</fullName>
    </recommendedName>
</protein>
<feature type="compositionally biased region" description="Pro residues" evidence="1">
    <location>
        <begin position="95"/>
        <end position="124"/>
    </location>
</feature>
<organism evidence="3 4">
    <name type="scientific">Maritimibacter dapengensis</name>
    <dbReference type="NCBI Taxonomy" id="2836868"/>
    <lineage>
        <taxon>Bacteria</taxon>
        <taxon>Pseudomonadati</taxon>
        <taxon>Pseudomonadota</taxon>
        <taxon>Alphaproteobacteria</taxon>
        <taxon>Rhodobacterales</taxon>
        <taxon>Roseobacteraceae</taxon>
        <taxon>Maritimibacter</taxon>
    </lineage>
</organism>
<dbReference type="Proteomes" id="UP000756530">
    <property type="component" value="Unassembled WGS sequence"/>
</dbReference>
<feature type="compositionally biased region" description="Acidic residues" evidence="1">
    <location>
        <begin position="166"/>
        <end position="180"/>
    </location>
</feature>
<feature type="region of interest" description="Disordered" evidence="1">
    <location>
        <begin position="45"/>
        <end position="277"/>
    </location>
</feature>
<evidence type="ECO:0000313" key="3">
    <source>
        <dbReference type="EMBL" id="MBV7378281.1"/>
    </source>
</evidence>
<comment type="caution">
    <text evidence="3">The sequence shown here is derived from an EMBL/GenBank/DDBJ whole genome shotgun (WGS) entry which is preliminary data.</text>
</comment>
<accession>A0ABS6T143</accession>
<feature type="compositionally biased region" description="Low complexity" evidence="1">
    <location>
        <begin position="181"/>
        <end position="190"/>
    </location>
</feature>
<gene>
    <name evidence="3" type="ORF">KJP28_05045</name>
</gene>
<name>A0ABS6T143_9RHOB</name>
<evidence type="ECO:0000256" key="2">
    <source>
        <dbReference type="SAM" id="Phobius"/>
    </source>
</evidence>
<keyword evidence="2" id="KW-0472">Membrane</keyword>
<keyword evidence="4" id="KW-1185">Reference proteome</keyword>